<keyword evidence="3" id="KW-0969">Cilium</keyword>
<evidence type="ECO:0000313" key="3">
    <source>
        <dbReference type="EMBL" id="NIJ23831.1"/>
    </source>
</evidence>
<evidence type="ECO:0000256" key="1">
    <source>
        <dbReference type="SAM" id="MobiDB-lite"/>
    </source>
</evidence>
<feature type="domain" description="Flagellar assembly protein FliH/Type III secretion system HrpE" evidence="2">
    <location>
        <begin position="132"/>
        <end position="225"/>
    </location>
</feature>
<keyword evidence="4" id="KW-1185">Reference proteome</keyword>
<sequence length="249" mass="25961">MHSFQAGFASRHDSASAALARVFGPPDDFAPIESIVRGPRPKPAAAAPKGFSPEPAGPKHFSPADAESNPTEGWDVFDSSPAQETNFVDPIAAAQAAGYIEGLDAGRAEAAAELARDQSLTGRLAEALTGASRIDRDRLAGHLRTTVLHLVTRLVGEIGVAPALLEARIESAIDLLADSAEAAVLRLHPEDMALVEGALPKSVFAAGDIGVQRGSFVLESATTVVEDGPELWIEQLTDAIEHAPLPPAC</sequence>
<evidence type="ECO:0000259" key="2">
    <source>
        <dbReference type="Pfam" id="PF02108"/>
    </source>
</evidence>
<dbReference type="Proteomes" id="UP000788153">
    <property type="component" value="Unassembled WGS sequence"/>
</dbReference>
<dbReference type="Pfam" id="PF02108">
    <property type="entry name" value="FliH"/>
    <property type="match status" value="1"/>
</dbReference>
<dbReference type="InterPro" id="IPR018035">
    <property type="entry name" value="Flagellar_FliH/T3SS_HrpE"/>
</dbReference>
<evidence type="ECO:0000313" key="4">
    <source>
        <dbReference type="Proteomes" id="UP000788153"/>
    </source>
</evidence>
<comment type="caution">
    <text evidence="3">The sequence shown here is derived from an EMBL/GenBank/DDBJ whole genome shotgun (WGS) entry which is preliminary data.</text>
</comment>
<organism evidence="3 4">
    <name type="scientific">Sphingomonas japonica</name>
    <dbReference type="NCBI Taxonomy" id="511662"/>
    <lineage>
        <taxon>Bacteria</taxon>
        <taxon>Pseudomonadati</taxon>
        <taxon>Pseudomonadota</taxon>
        <taxon>Alphaproteobacteria</taxon>
        <taxon>Sphingomonadales</taxon>
        <taxon>Sphingomonadaceae</taxon>
        <taxon>Sphingomonas</taxon>
    </lineage>
</organism>
<dbReference type="EMBL" id="JAASQP010000001">
    <property type="protein sequence ID" value="NIJ23831.1"/>
    <property type="molecule type" value="Genomic_DNA"/>
</dbReference>
<name>A0ABX0U378_9SPHN</name>
<keyword evidence="3" id="KW-0282">Flagellum</keyword>
<accession>A0ABX0U378</accession>
<gene>
    <name evidence="3" type="ORF">FHT01_001373</name>
</gene>
<protein>
    <submittedName>
        <fullName evidence="3">Flagellar assembly protein FliH</fullName>
    </submittedName>
</protein>
<dbReference type="RefSeq" id="WP_140231434.1">
    <property type="nucleotide sequence ID" value="NZ_BAAAEV010000001.1"/>
</dbReference>
<reference evidence="3 4" key="1">
    <citation type="submission" date="2020-03" db="EMBL/GenBank/DDBJ databases">
        <title>Genomic Encyclopedia of Type Strains, Phase IV (KMG-IV): sequencing the most valuable type-strain genomes for metagenomic binning, comparative biology and taxonomic classification.</title>
        <authorList>
            <person name="Goeker M."/>
        </authorList>
    </citation>
    <scope>NUCLEOTIDE SEQUENCE [LARGE SCALE GENOMIC DNA]</scope>
    <source>
        <strain evidence="3 4">DSM 22753</strain>
    </source>
</reference>
<keyword evidence="3" id="KW-0966">Cell projection</keyword>
<feature type="region of interest" description="Disordered" evidence="1">
    <location>
        <begin position="30"/>
        <end position="80"/>
    </location>
</feature>
<proteinExistence type="predicted"/>